<accession>A0AAQ3KZE6</accession>
<protein>
    <submittedName>
        <fullName evidence="2">Uncharacterized protein</fullName>
    </submittedName>
</protein>
<evidence type="ECO:0000313" key="2">
    <source>
        <dbReference type="EMBL" id="WOL17868.1"/>
    </source>
</evidence>
<organism evidence="2 3">
    <name type="scientific">Canna indica</name>
    <name type="common">Indian-shot</name>
    <dbReference type="NCBI Taxonomy" id="4628"/>
    <lineage>
        <taxon>Eukaryota</taxon>
        <taxon>Viridiplantae</taxon>
        <taxon>Streptophyta</taxon>
        <taxon>Embryophyta</taxon>
        <taxon>Tracheophyta</taxon>
        <taxon>Spermatophyta</taxon>
        <taxon>Magnoliopsida</taxon>
        <taxon>Liliopsida</taxon>
        <taxon>Zingiberales</taxon>
        <taxon>Cannaceae</taxon>
        <taxon>Canna</taxon>
    </lineage>
</organism>
<reference evidence="2 3" key="1">
    <citation type="submission" date="2023-10" db="EMBL/GenBank/DDBJ databases">
        <title>Chromosome-scale genome assembly provides insights into flower coloration mechanisms of Canna indica.</title>
        <authorList>
            <person name="Li C."/>
        </authorList>
    </citation>
    <scope>NUCLEOTIDE SEQUENCE [LARGE SCALE GENOMIC DNA]</scope>
    <source>
        <tissue evidence="2">Flower</tissue>
    </source>
</reference>
<keyword evidence="3" id="KW-1185">Reference proteome</keyword>
<evidence type="ECO:0000313" key="3">
    <source>
        <dbReference type="Proteomes" id="UP001327560"/>
    </source>
</evidence>
<proteinExistence type="predicted"/>
<sequence>MDDSWEEIMERSDVAGRRVLTKSEMWEGYGSAEAGAERAATLRRLDTVVLIVEEFGGEDEEEDIAGGGPMERKGEASGRARRAISTCGDVHQESPRSLETTATGVRATTLLGEPSV</sequence>
<name>A0AAQ3KZE6_9LILI</name>
<gene>
    <name evidence="2" type="ORF">Cni_G26661</name>
</gene>
<dbReference type="AlphaFoldDB" id="A0AAQ3KZE6"/>
<evidence type="ECO:0000256" key="1">
    <source>
        <dbReference type="SAM" id="MobiDB-lite"/>
    </source>
</evidence>
<dbReference type="EMBL" id="CP136897">
    <property type="protein sequence ID" value="WOL17868.1"/>
    <property type="molecule type" value="Genomic_DNA"/>
</dbReference>
<feature type="region of interest" description="Disordered" evidence="1">
    <location>
        <begin position="59"/>
        <end position="116"/>
    </location>
</feature>
<dbReference type="Proteomes" id="UP001327560">
    <property type="component" value="Chromosome 8"/>
</dbReference>